<dbReference type="PANTHER" id="PTHR11808">
    <property type="entry name" value="TRANS-SULFURATION ENZYME FAMILY MEMBER"/>
    <property type="match status" value="1"/>
</dbReference>
<dbReference type="Proteomes" id="UP001243212">
    <property type="component" value="Unassembled WGS sequence"/>
</dbReference>
<dbReference type="InterPro" id="IPR015424">
    <property type="entry name" value="PyrdxlP-dep_Trfase"/>
</dbReference>
<dbReference type="Pfam" id="PF01053">
    <property type="entry name" value="Cys_Met_Meta_PP"/>
    <property type="match status" value="1"/>
</dbReference>
<dbReference type="InterPro" id="IPR015422">
    <property type="entry name" value="PyrdxlP-dep_Trfase_small"/>
</dbReference>
<evidence type="ECO:0000313" key="6">
    <source>
        <dbReference type="Proteomes" id="UP001243212"/>
    </source>
</evidence>
<comment type="caution">
    <text evidence="5">The sequence shown here is derived from an EMBL/GenBank/DDBJ whole genome shotgun (WGS) entry which is preliminary data.</text>
</comment>
<comment type="cofactor">
    <cofactor evidence="1 4">
        <name>pyridoxal 5'-phosphate</name>
        <dbReference type="ChEBI" id="CHEBI:597326"/>
    </cofactor>
</comment>
<sequence length="141" mass="15560">MDRAQENTLKIREYVEEHPAIDKVFYPGWYSEREADIHARQSSGDGAVIAFNVSADVDLSAFRQNLRLINDVVSLGSVKTLLSHPATMTHEDITDEERARTGITERMLRLSGGIEAADDIMIDLGTALGKAVNNESDNGSR</sequence>
<comment type="similarity">
    <text evidence="4">Belongs to the trans-sulfuration enzymes family.</text>
</comment>
<dbReference type="PANTHER" id="PTHR11808:SF50">
    <property type="entry name" value="CYSTATHIONINE BETA-LYASE"/>
    <property type="match status" value="1"/>
</dbReference>
<evidence type="ECO:0000256" key="2">
    <source>
        <dbReference type="ARBA" id="ARBA00022898"/>
    </source>
</evidence>
<gene>
    <name evidence="5" type="ORF">J2S70_001466</name>
</gene>
<evidence type="ECO:0000256" key="4">
    <source>
        <dbReference type="RuleBase" id="RU362118"/>
    </source>
</evidence>
<keyword evidence="3" id="KW-0456">Lyase</keyword>
<name>A0ABT9NHK3_9ACTO</name>
<keyword evidence="2 4" id="KW-0663">Pyridoxal phosphate</keyword>
<reference evidence="5 6" key="1">
    <citation type="submission" date="2023-07" db="EMBL/GenBank/DDBJ databases">
        <title>Sequencing the genomes of 1000 actinobacteria strains.</title>
        <authorList>
            <person name="Klenk H.-P."/>
        </authorList>
    </citation>
    <scope>NUCLEOTIDE SEQUENCE [LARGE SCALE GENOMIC DNA]</scope>
    <source>
        <strain evidence="5 6">DSM 17163</strain>
    </source>
</reference>
<protein>
    <submittedName>
        <fullName evidence="5">Cystathionine beta-lyase/cystathionine gamma-synthase</fullName>
    </submittedName>
</protein>
<keyword evidence="6" id="KW-1185">Reference proteome</keyword>
<evidence type="ECO:0000313" key="5">
    <source>
        <dbReference type="EMBL" id="MDP9806884.1"/>
    </source>
</evidence>
<accession>A0ABT9NHK3</accession>
<proteinExistence type="inferred from homology"/>
<dbReference type="SUPFAM" id="SSF53383">
    <property type="entry name" value="PLP-dependent transferases"/>
    <property type="match status" value="1"/>
</dbReference>
<evidence type="ECO:0000256" key="3">
    <source>
        <dbReference type="ARBA" id="ARBA00023239"/>
    </source>
</evidence>
<organism evidence="5 6">
    <name type="scientific">Trueperella bonasi</name>
    <dbReference type="NCBI Taxonomy" id="312286"/>
    <lineage>
        <taxon>Bacteria</taxon>
        <taxon>Bacillati</taxon>
        <taxon>Actinomycetota</taxon>
        <taxon>Actinomycetes</taxon>
        <taxon>Actinomycetales</taxon>
        <taxon>Actinomycetaceae</taxon>
        <taxon>Trueperella</taxon>
    </lineage>
</organism>
<dbReference type="EMBL" id="JAUSQX010000001">
    <property type="protein sequence ID" value="MDP9806884.1"/>
    <property type="molecule type" value="Genomic_DNA"/>
</dbReference>
<evidence type="ECO:0000256" key="1">
    <source>
        <dbReference type="ARBA" id="ARBA00001933"/>
    </source>
</evidence>
<dbReference type="InterPro" id="IPR000277">
    <property type="entry name" value="Cys/Met-Metab_PyrdxlP-dep_enz"/>
</dbReference>
<dbReference type="Gene3D" id="3.90.1150.10">
    <property type="entry name" value="Aspartate Aminotransferase, domain 1"/>
    <property type="match status" value="1"/>
</dbReference>